<reference evidence="3" key="1">
    <citation type="submission" date="2023-02" db="EMBL/GenBank/DDBJ databases">
        <title>Genome of toxic invasive species Heracleum sosnowskyi carries increased number of genes despite the absence of recent whole-genome duplications.</title>
        <authorList>
            <person name="Schelkunov M."/>
            <person name="Shtratnikova V."/>
            <person name="Makarenko M."/>
            <person name="Klepikova A."/>
            <person name="Omelchenko D."/>
            <person name="Novikova G."/>
            <person name="Obukhova E."/>
            <person name="Bogdanov V."/>
            <person name="Penin A."/>
            <person name="Logacheva M."/>
        </authorList>
    </citation>
    <scope>NUCLEOTIDE SEQUENCE</scope>
    <source>
        <strain evidence="3">Hsosn_3</strain>
        <tissue evidence="3">Leaf</tissue>
    </source>
</reference>
<sequence>MKEVGYHHLNLDSFFSCNSDVGERRMKSLKQKRDGNKENCGAVNGSNSSTVNGGRAPLGNITNTKRLPQRVQNKPKQTTINTKEEPCLRNSVVHTNVDKSNHHDKLKSLSLSMNFVEDTSTTFDYDIAETSTISELQADDGDLFCDDEYQDIDDGNEILDTAAPDGYATLGPPTECCNKCHAVMWKEESANKNVKHGVPKFSTCCCQGQIKLPCTPSTPPYLLELYNDPRKSNAFKRNIQLYNSMFAFTSMGGKKKKILAKCEKALTNLNVNIATMNQQYEELNNNYKEFRLNFIATMKHQQEEVNKTLSEFTCNFNKQQEMLNEEIQRLRIEAKKMRDTFKPPSN</sequence>
<organism evidence="3 4">
    <name type="scientific">Heracleum sosnowskyi</name>
    <dbReference type="NCBI Taxonomy" id="360622"/>
    <lineage>
        <taxon>Eukaryota</taxon>
        <taxon>Viridiplantae</taxon>
        <taxon>Streptophyta</taxon>
        <taxon>Embryophyta</taxon>
        <taxon>Tracheophyta</taxon>
        <taxon>Spermatophyta</taxon>
        <taxon>Magnoliopsida</taxon>
        <taxon>eudicotyledons</taxon>
        <taxon>Gunneridae</taxon>
        <taxon>Pentapetalae</taxon>
        <taxon>asterids</taxon>
        <taxon>campanulids</taxon>
        <taxon>Apiales</taxon>
        <taxon>Apiaceae</taxon>
        <taxon>Apioideae</taxon>
        <taxon>apioid superclade</taxon>
        <taxon>Tordylieae</taxon>
        <taxon>Tordyliinae</taxon>
        <taxon>Heracleum</taxon>
    </lineage>
</organism>
<evidence type="ECO:0000256" key="1">
    <source>
        <dbReference type="SAM" id="Coils"/>
    </source>
</evidence>
<name>A0AAD8N4U5_9APIA</name>
<proteinExistence type="predicted"/>
<reference evidence="3" key="2">
    <citation type="submission" date="2023-05" db="EMBL/GenBank/DDBJ databases">
        <authorList>
            <person name="Schelkunov M.I."/>
        </authorList>
    </citation>
    <scope>NUCLEOTIDE SEQUENCE</scope>
    <source>
        <strain evidence="3">Hsosn_3</strain>
        <tissue evidence="3">Leaf</tissue>
    </source>
</reference>
<dbReference type="EMBL" id="JAUIZM010000002">
    <property type="protein sequence ID" value="KAK1396664.1"/>
    <property type="molecule type" value="Genomic_DNA"/>
</dbReference>
<feature type="region of interest" description="Disordered" evidence="2">
    <location>
        <begin position="29"/>
        <end position="62"/>
    </location>
</feature>
<dbReference type="Proteomes" id="UP001237642">
    <property type="component" value="Unassembled WGS sequence"/>
</dbReference>
<feature type="coiled-coil region" evidence="1">
    <location>
        <begin position="259"/>
        <end position="293"/>
    </location>
</feature>
<dbReference type="AlphaFoldDB" id="A0AAD8N4U5"/>
<keyword evidence="4" id="KW-1185">Reference proteome</keyword>
<keyword evidence="1" id="KW-0175">Coiled coil</keyword>
<comment type="caution">
    <text evidence="3">The sequence shown here is derived from an EMBL/GenBank/DDBJ whole genome shotgun (WGS) entry which is preliminary data.</text>
</comment>
<gene>
    <name evidence="3" type="ORF">POM88_006527</name>
</gene>
<evidence type="ECO:0000313" key="3">
    <source>
        <dbReference type="EMBL" id="KAK1396664.1"/>
    </source>
</evidence>
<evidence type="ECO:0000256" key="2">
    <source>
        <dbReference type="SAM" id="MobiDB-lite"/>
    </source>
</evidence>
<protein>
    <submittedName>
        <fullName evidence="3">Uncharacterized protein</fullName>
    </submittedName>
</protein>
<evidence type="ECO:0000313" key="4">
    <source>
        <dbReference type="Proteomes" id="UP001237642"/>
    </source>
</evidence>
<accession>A0AAD8N4U5</accession>